<dbReference type="EMBL" id="FOFU01000002">
    <property type="protein sequence ID" value="SEQ04171.1"/>
    <property type="molecule type" value="Genomic_DNA"/>
</dbReference>
<dbReference type="OrthoDB" id="369918at2"/>
<dbReference type="InterPro" id="IPR036457">
    <property type="entry name" value="PPM-type-like_dom_sf"/>
</dbReference>
<dbReference type="Pfam" id="PF07228">
    <property type="entry name" value="SpoIIE"/>
    <property type="match status" value="1"/>
</dbReference>
<keyword evidence="2" id="KW-1133">Transmembrane helix</keyword>
<dbReference type="Proteomes" id="UP000182360">
    <property type="component" value="Unassembled WGS sequence"/>
</dbReference>
<sequence>MKKKFRISVLGLELIFGAVIFGAFMCLVNSYNGYREFKRELEIIYGTVTEQFAQTAATYIDGSKLEYWLNDGPDAEWEETNQRLIDITEASELVYVYVTTVATDFKSRTYVFDTVNSKELNSKIIELGYVQSLEKKDEFYISKLRSVIEQGNNYSMFSYKKGGGHVTSAVPLFDSAGKPCAIVSVVKPMHEIKAYKKRFLQSIIIWALVLTALFIALYALFLYLGIIRPILFVTYETSHLAEHHGELTGLLEKIHGHNEISILAKSVKKMSKDLNQFIEDLTVATAEKERLGAELNVAKQIQAEMLPRVFPPYDNHKELELFASMEPAKEVGGDFYDFYMIDDDHFAVVVGDVSGKGVPAALFMVITKTLLKDTAAHEFNPAKIFEHVNTILCEGNESGLFVTCWMGILTLSTGELKFANAGHNAPLIMQNGEIKYLTTKPNLMLAGMDGIPYTTHSTTLAKGDRLFIYTDGVTEATNSENELYGENRLLEVMKSAGNKTPREVLEFVRSDIDAFVKTAPQFDDITMLELLFQGVE</sequence>
<evidence type="ECO:0000256" key="1">
    <source>
        <dbReference type="ARBA" id="ARBA00022801"/>
    </source>
</evidence>
<keyword evidence="2" id="KW-0472">Membrane</keyword>
<evidence type="ECO:0000256" key="2">
    <source>
        <dbReference type="SAM" id="Phobius"/>
    </source>
</evidence>
<keyword evidence="5" id="KW-1185">Reference proteome</keyword>
<evidence type="ECO:0000313" key="5">
    <source>
        <dbReference type="Proteomes" id="UP000182360"/>
    </source>
</evidence>
<gene>
    <name evidence="4" type="ORF">SAMN04487977_102292</name>
</gene>
<name>A0A1H9CSQ4_9SPIR</name>
<dbReference type="RefSeq" id="WP_074641395.1">
    <property type="nucleotide sequence ID" value="NZ_FOFU01000002.1"/>
</dbReference>
<dbReference type="SUPFAM" id="SSF81606">
    <property type="entry name" value="PP2C-like"/>
    <property type="match status" value="1"/>
</dbReference>
<reference evidence="4 5" key="1">
    <citation type="submission" date="2016-10" db="EMBL/GenBank/DDBJ databases">
        <authorList>
            <person name="de Groot N.N."/>
        </authorList>
    </citation>
    <scope>NUCLEOTIDE SEQUENCE [LARGE SCALE GENOMIC DNA]</scope>
    <source>
        <strain evidence="4 5">B25</strain>
    </source>
</reference>
<feature type="domain" description="PPM-type phosphatase" evidence="3">
    <location>
        <begin position="316"/>
        <end position="532"/>
    </location>
</feature>
<dbReference type="InterPro" id="IPR052016">
    <property type="entry name" value="Bact_Sigma-Reg"/>
</dbReference>
<dbReference type="STRING" id="163.SAMN04487775_101326"/>
<accession>A0A1H9CSQ4</accession>
<keyword evidence="2" id="KW-0812">Transmembrane</keyword>
<dbReference type="SMART" id="SM00331">
    <property type="entry name" value="PP2C_SIG"/>
    <property type="match status" value="1"/>
</dbReference>
<feature type="transmembrane region" description="Helical" evidence="2">
    <location>
        <begin position="6"/>
        <end position="28"/>
    </location>
</feature>
<proteinExistence type="predicted"/>
<dbReference type="PANTHER" id="PTHR43156:SF2">
    <property type="entry name" value="STAGE II SPORULATION PROTEIN E"/>
    <property type="match status" value="1"/>
</dbReference>
<keyword evidence="1" id="KW-0378">Hydrolase</keyword>
<dbReference type="PANTHER" id="PTHR43156">
    <property type="entry name" value="STAGE II SPORULATION PROTEIN E-RELATED"/>
    <property type="match status" value="1"/>
</dbReference>
<dbReference type="Gene3D" id="3.60.40.10">
    <property type="entry name" value="PPM-type phosphatase domain"/>
    <property type="match status" value="1"/>
</dbReference>
<dbReference type="GO" id="GO:0016791">
    <property type="term" value="F:phosphatase activity"/>
    <property type="evidence" value="ECO:0007669"/>
    <property type="project" value="TreeGrafter"/>
</dbReference>
<dbReference type="InterPro" id="IPR001932">
    <property type="entry name" value="PPM-type_phosphatase-like_dom"/>
</dbReference>
<dbReference type="AlphaFoldDB" id="A0A1H9CSQ4"/>
<feature type="transmembrane region" description="Helical" evidence="2">
    <location>
        <begin position="203"/>
        <end position="226"/>
    </location>
</feature>
<evidence type="ECO:0000313" key="4">
    <source>
        <dbReference type="EMBL" id="SEQ04171.1"/>
    </source>
</evidence>
<organism evidence="4 5">
    <name type="scientific">Treponema bryantii</name>
    <dbReference type="NCBI Taxonomy" id="163"/>
    <lineage>
        <taxon>Bacteria</taxon>
        <taxon>Pseudomonadati</taxon>
        <taxon>Spirochaetota</taxon>
        <taxon>Spirochaetia</taxon>
        <taxon>Spirochaetales</taxon>
        <taxon>Treponemataceae</taxon>
        <taxon>Treponema</taxon>
    </lineage>
</organism>
<dbReference type="Gene3D" id="6.10.340.10">
    <property type="match status" value="1"/>
</dbReference>
<protein>
    <submittedName>
        <fullName evidence="4">Sigma-B regulation protein RsbU (Phosphoserine phosphatase)</fullName>
    </submittedName>
</protein>
<evidence type="ECO:0000259" key="3">
    <source>
        <dbReference type="SMART" id="SM00331"/>
    </source>
</evidence>